<feature type="compositionally biased region" description="Basic and acidic residues" evidence="4">
    <location>
        <begin position="237"/>
        <end position="249"/>
    </location>
</feature>
<dbReference type="InterPro" id="IPR036034">
    <property type="entry name" value="PDZ_sf"/>
</dbReference>
<feature type="region of interest" description="Disordered" evidence="4">
    <location>
        <begin position="329"/>
        <end position="393"/>
    </location>
</feature>
<organism evidence="6">
    <name type="scientific">Alexandrium monilatum</name>
    <dbReference type="NCBI Taxonomy" id="311494"/>
    <lineage>
        <taxon>Eukaryota</taxon>
        <taxon>Sar</taxon>
        <taxon>Alveolata</taxon>
        <taxon>Dinophyceae</taxon>
        <taxon>Gonyaulacales</taxon>
        <taxon>Pyrocystaceae</taxon>
        <taxon>Alexandrium</taxon>
    </lineage>
</organism>
<evidence type="ECO:0000256" key="2">
    <source>
        <dbReference type="ARBA" id="ARBA00023043"/>
    </source>
</evidence>
<feature type="compositionally biased region" description="Low complexity" evidence="4">
    <location>
        <begin position="329"/>
        <end position="341"/>
    </location>
</feature>
<sequence length="589" mass="62187">MAGREARYASPLVISKAELLKAAAENRTELLLRYLNEGGGLDEARNDERQSLLHVAAMEGAEDCVTLLLQSPKVIRRINSRDRASRTALHLASAMGYDGCAQRLLEASATLDLQDEKGCTPLHLAVKFEWPETARVLLDAGADPLLEDIHGFNAVDMANDKGDGDAASLIASFARRRQPSALGQLKRCLVPNFLFGSSRPHADPAPLGGSSPMAEPRGSLPPPSMVGSQRLQSPERAPPERRHAARGEDGYPPEQSPAAAAAAFPASLSPAPAAAPPPSQEEIEWQGLEPVVVQRAPPAGGASAPSADAAAPASPSPLAAALEAGAGAAIAAGQSAAGPPSRGRGAVQALDDPAQEQDPEGSGRASSAPPARDPPSPSSVNGQAAPASESEACEDEEFAMFRLHAFFEEGVKRLEFEVEWKEGQPSVGTVKPKGEAARRGIISGDRLVEIAGAKTTGKGREELLPLLKTRPLLLKIDREERVLDPQEPHLEFELRLRGEDDEDTGLEVNFRGQLPVAVAVRPGSVAWRSGFLEGDAIFRLDSKDATKESKSALQAAVDGRPKTVTVWRRPQGVELGAPWHIRASAVGGS</sequence>
<dbReference type="InterPro" id="IPR002110">
    <property type="entry name" value="Ankyrin_rpt"/>
</dbReference>
<reference evidence="6" key="1">
    <citation type="submission" date="2021-01" db="EMBL/GenBank/DDBJ databases">
        <authorList>
            <person name="Corre E."/>
            <person name="Pelletier E."/>
            <person name="Niang G."/>
            <person name="Scheremetjew M."/>
            <person name="Finn R."/>
            <person name="Kale V."/>
            <person name="Holt S."/>
            <person name="Cochrane G."/>
            <person name="Meng A."/>
            <person name="Brown T."/>
            <person name="Cohen L."/>
        </authorList>
    </citation>
    <scope>NUCLEOTIDE SEQUENCE</scope>
    <source>
        <strain evidence="6">CCMP3105</strain>
    </source>
</reference>
<dbReference type="AlphaFoldDB" id="A0A7S4PYD4"/>
<dbReference type="Gene3D" id="2.30.42.10">
    <property type="match status" value="1"/>
</dbReference>
<dbReference type="InterPro" id="IPR001478">
    <property type="entry name" value="PDZ"/>
</dbReference>
<evidence type="ECO:0000259" key="5">
    <source>
        <dbReference type="SMART" id="SM00228"/>
    </source>
</evidence>
<feature type="domain" description="PDZ" evidence="5">
    <location>
        <begin position="504"/>
        <end position="570"/>
    </location>
</feature>
<dbReference type="Pfam" id="PF12796">
    <property type="entry name" value="Ank_2"/>
    <property type="match status" value="1"/>
</dbReference>
<feature type="compositionally biased region" description="Low complexity" evidence="4">
    <location>
        <begin position="360"/>
        <end position="370"/>
    </location>
</feature>
<feature type="region of interest" description="Disordered" evidence="4">
    <location>
        <begin position="201"/>
        <end position="316"/>
    </location>
</feature>
<gene>
    <name evidence="6" type="ORF">AMON00008_LOCUS6316</name>
</gene>
<dbReference type="PANTHER" id="PTHR24171">
    <property type="entry name" value="ANKYRIN REPEAT DOMAIN-CONTAINING PROTEIN 39-RELATED"/>
    <property type="match status" value="1"/>
</dbReference>
<feature type="compositionally biased region" description="Low complexity" evidence="4">
    <location>
        <begin position="296"/>
        <end position="316"/>
    </location>
</feature>
<protein>
    <recommendedName>
        <fullName evidence="5">PDZ domain-containing protein</fullName>
    </recommendedName>
</protein>
<name>A0A7S4PYD4_9DINO</name>
<feature type="repeat" description="ANK" evidence="3">
    <location>
        <begin position="117"/>
        <end position="149"/>
    </location>
</feature>
<evidence type="ECO:0000256" key="4">
    <source>
        <dbReference type="SAM" id="MobiDB-lite"/>
    </source>
</evidence>
<dbReference type="SUPFAM" id="SSF48403">
    <property type="entry name" value="Ankyrin repeat"/>
    <property type="match status" value="1"/>
</dbReference>
<feature type="domain" description="PDZ" evidence="5">
    <location>
        <begin position="412"/>
        <end position="480"/>
    </location>
</feature>
<dbReference type="EMBL" id="HBNR01009551">
    <property type="protein sequence ID" value="CAE4566697.1"/>
    <property type="molecule type" value="Transcribed_RNA"/>
</dbReference>
<dbReference type="PROSITE" id="PS50297">
    <property type="entry name" value="ANK_REP_REGION"/>
    <property type="match status" value="2"/>
</dbReference>
<evidence type="ECO:0000256" key="3">
    <source>
        <dbReference type="PROSITE-ProRule" id="PRU00023"/>
    </source>
</evidence>
<feature type="repeat" description="ANK" evidence="3">
    <location>
        <begin position="84"/>
        <end position="116"/>
    </location>
</feature>
<keyword evidence="1" id="KW-0677">Repeat</keyword>
<dbReference type="InterPro" id="IPR036770">
    <property type="entry name" value="Ankyrin_rpt-contain_sf"/>
</dbReference>
<evidence type="ECO:0000313" key="6">
    <source>
        <dbReference type="EMBL" id="CAE4566697.1"/>
    </source>
</evidence>
<keyword evidence="2 3" id="KW-0040">ANK repeat</keyword>
<accession>A0A7S4PYD4</accession>
<dbReference type="SMART" id="SM00228">
    <property type="entry name" value="PDZ"/>
    <property type="match status" value="2"/>
</dbReference>
<dbReference type="SMART" id="SM00248">
    <property type="entry name" value="ANK"/>
    <property type="match status" value="3"/>
</dbReference>
<dbReference type="PROSITE" id="PS50088">
    <property type="entry name" value="ANK_REPEAT"/>
    <property type="match status" value="2"/>
</dbReference>
<dbReference type="Gene3D" id="1.25.40.20">
    <property type="entry name" value="Ankyrin repeat-containing domain"/>
    <property type="match status" value="1"/>
</dbReference>
<evidence type="ECO:0000256" key="1">
    <source>
        <dbReference type="ARBA" id="ARBA00022737"/>
    </source>
</evidence>
<dbReference type="SUPFAM" id="SSF50156">
    <property type="entry name" value="PDZ domain-like"/>
    <property type="match status" value="2"/>
</dbReference>
<proteinExistence type="predicted"/>
<feature type="compositionally biased region" description="Low complexity" evidence="4">
    <location>
        <begin position="252"/>
        <end position="272"/>
    </location>
</feature>